<comment type="caution">
    <text evidence="2">The sequence shown here is derived from an EMBL/GenBank/DDBJ whole genome shotgun (WGS) entry which is preliminary data.</text>
</comment>
<evidence type="ECO:0000313" key="2">
    <source>
        <dbReference type="EMBL" id="GIY47392.1"/>
    </source>
</evidence>
<accession>A0AAV4TQ07</accession>
<proteinExistence type="predicted"/>
<sequence>MNHLLLQVPGNPTQCPTPTPPCLTSLFPQTANRGVLPGRQVLNNSIKYRTMAFFPSEIFRPKTCFLFRPFVKVRDQGHENRRRKRIRSRGERGKVSNQSG</sequence>
<evidence type="ECO:0000313" key="3">
    <source>
        <dbReference type="Proteomes" id="UP001054945"/>
    </source>
</evidence>
<organism evidence="2 3">
    <name type="scientific">Caerostris extrusa</name>
    <name type="common">Bark spider</name>
    <name type="synonym">Caerostris bankana</name>
    <dbReference type="NCBI Taxonomy" id="172846"/>
    <lineage>
        <taxon>Eukaryota</taxon>
        <taxon>Metazoa</taxon>
        <taxon>Ecdysozoa</taxon>
        <taxon>Arthropoda</taxon>
        <taxon>Chelicerata</taxon>
        <taxon>Arachnida</taxon>
        <taxon>Araneae</taxon>
        <taxon>Araneomorphae</taxon>
        <taxon>Entelegynae</taxon>
        <taxon>Araneoidea</taxon>
        <taxon>Araneidae</taxon>
        <taxon>Caerostris</taxon>
    </lineage>
</organism>
<dbReference type="EMBL" id="BPLR01011571">
    <property type="protein sequence ID" value="GIY47392.1"/>
    <property type="molecule type" value="Genomic_DNA"/>
</dbReference>
<evidence type="ECO:0000256" key="1">
    <source>
        <dbReference type="SAM" id="MobiDB-lite"/>
    </source>
</evidence>
<reference evidence="2 3" key="1">
    <citation type="submission" date="2021-06" db="EMBL/GenBank/DDBJ databases">
        <title>Caerostris extrusa draft genome.</title>
        <authorList>
            <person name="Kono N."/>
            <person name="Arakawa K."/>
        </authorList>
    </citation>
    <scope>NUCLEOTIDE SEQUENCE [LARGE SCALE GENOMIC DNA]</scope>
</reference>
<keyword evidence="3" id="KW-1185">Reference proteome</keyword>
<gene>
    <name evidence="2" type="ORF">CEXT_52751</name>
</gene>
<dbReference type="Proteomes" id="UP001054945">
    <property type="component" value="Unassembled WGS sequence"/>
</dbReference>
<feature type="region of interest" description="Disordered" evidence="1">
    <location>
        <begin position="76"/>
        <end position="100"/>
    </location>
</feature>
<protein>
    <submittedName>
        <fullName evidence="2">Uncharacterized protein</fullName>
    </submittedName>
</protein>
<name>A0AAV4TQ07_CAEEX</name>
<dbReference type="AlphaFoldDB" id="A0AAV4TQ07"/>